<sequence>MDTFSKLSFRKAISGTQDFENDSRLWTHKNGRTFTIEWSGIPDHYYITENTPLYRVSIKNRSKDGTIVTHFIDDHSIRDHFISDPNKLSAFVRNTHGDGAEALRYPPATDIRRLRGLSKDEAIKCVSDCIGRNEYFIPPLLSLDLSYQRMSTLASEESAAKTACVEIAPITNATHQTPWLFRGLCDRNGPLQKPVRDLILAHLNAPSEETWDAVARETISRTIRYHSAWSTWIQIRPEEAQRCLVEDSRWEKYPDKETFIAILDRARTAVSAFESAPTITPEDMLRSTIRRENLIRGQIGMPELQPDEIEAAMGDPSAWVPDDQKTHAFPRKIC</sequence>
<name>A0A1U9LJJ0_9PROT</name>
<dbReference type="KEGG" id="aper:A0U91_16420"/>
<organism evidence="1 2">
    <name type="scientific">Acetobacter persici</name>
    <dbReference type="NCBI Taxonomy" id="1076596"/>
    <lineage>
        <taxon>Bacteria</taxon>
        <taxon>Pseudomonadati</taxon>
        <taxon>Pseudomonadota</taxon>
        <taxon>Alphaproteobacteria</taxon>
        <taxon>Acetobacterales</taxon>
        <taxon>Acetobacteraceae</taxon>
        <taxon>Acetobacter</taxon>
    </lineage>
</organism>
<dbReference type="Proteomes" id="UP000189055">
    <property type="component" value="Plasmid pAC1084_1"/>
</dbReference>
<protein>
    <submittedName>
        <fullName evidence="1">Uncharacterized protein</fullName>
    </submittedName>
</protein>
<evidence type="ECO:0000313" key="2">
    <source>
        <dbReference type="Proteomes" id="UP000189055"/>
    </source>
</evidence>
<dbReference type="EMBL" id="CP014688">
    <property type="protein sequence ID" value="AQT06592.1"/>
    <property type="molecule type" value="Genomic_DNA"/>
</dbReference>
<reference evidence="1 2" key="1">
    <citation type="submission" date="2016-03" db="EMBL/GenBank/DDBJ databases">
        <title>Acetic acid bacteria sequencing.</title>
        <authorList>
            <person name="Brandt J."/>
            <person name="Jakob F."/>
            <person name="Vogel R.F."/>
        </authorList>
    </citation>
    <scope>NUCLEOTIDE SEQUENCE [LARGE SCALE GENOMIC DNA]</scope>
    <source>
        <strain evidence="1 2">TMW2.1084</strain>
        <plasmid evidence="2">pac1084_1</plasmid>
    </source>
</reference>
<gene>
    <name evidence="1" type="ORF">A0U91_16420</name>
</gene>
<geneLocation type="plasmid" evidence="2">
    <name>pac1084_1</name>
</geneLocation>
<accession>A0A1U9LJJ0</accession>
<evidence type="ECO:0000313" key="1">
    <source>
        <dbReference type="EMBL" id="AQT06592.1"/>
    </source>
</evidence>
<keyword evidence="1" id="KW-0614">Plasmid</keyword>
<dbReference type="RefSeq" id="WP_077932219.1">
    <property type="nucleotide sequence ID" value="NZ_CP014688.1"/>
</dbReference>
<dbReference type="AlphaFoldDB" id="A0A1U9LJJ0"/>
<proteinExistence type="predicted"/>